<dbReference type="InterPro" id="IPR056411">
    <property type="entry name" value="CysS_C"/>
</dbReference>
<dbReference type="InterPro" id="IPR057798">
    <property type="entry name" value="PH_YqeB"/>
</dbReference>
<evidence type="ECO:0000259" key="2">
    <source>
        <dbReference type="Pfam" id="PF23493"/>
    </source>
</evidence>
<dbReference type="Pfam" id="PF23493">
    <property type="entry name" value="CysS_C"/>
    <property type="match status" value="1"/>
</dbReference>
<feature type="domain" description="Cysteinyl-tRNA ligase anticodon binding" evidence="2">
    <location>
        <begin position="179"/>
        <end position="230"/>
    </location>
</feature>
<gene>
    <name evidence="4" type="ORF">F9278_28355</name>
</gene>
<evidence type="ECO:0000313" key="4">
    <source>
        <dbReference type="EMBL" id="QFQ99420.1"/>
    </source>
</evidence>
<dbReference type="AlphaFoldDB" id="A0A5P8K8S8"/>
<keyword evidence="1" id="KW-0812">Transmembrane</keyword>
<keyword evidence="5" id="KW-1185">Reference proteome</keyword>
<dbReference type="RefSeq" id="WP_152170846.1">
    <property type="nucleotide sequence ID" value="NZ_CP045096.1"/>
</dbReference>
<proteinExistence type="predicted"/>
<dbReference type="KEGG" id="sphv:F9278_28355"/>
<evidence type="ECO:0000313" key="5">
    <source>
        <dbReference type="Proteomes" id="UP000327294"/>
    </source>
</evidence>
<dbReference type="EMBL" id="CP045096">
    <property type="protein sequence ID" value="QFQ99420.1"/>
    <property type="molecule type" value="Genomic_DNA"/>
</dbReference>
<dbReference type="Proteomes" id="UP000327294">
    <property type="component" value="Chromosome"/>
</dbReference>
<organism evidence="4 5">
    <name type="scientific">Streptomyces phaeolivaceus</name>
    <dbReference type="NCBI Taxonomy" id="2653200"/>
    <lineage>
        <taxon>Bacteria</taxon>
        <taxon>Bacillati</taxon>
        <taxon>Actinomycetota</taxon>
        <taxon>Actinomycetes</taxon>
        <taxon>Kitasatosporales</taxon>
        <taxon>Streptomycetaceae</taxon>
        <taxon>Streptomyces</taxon>
    </lineage>
</organism>
<keyword evidence="1" id="KW-1133">Transmembrane helix</keyword>
<feature type="domain" description="YqeB PH" evidence="3">
    <location>
        <begin position="14"/>
        <end position="163"/>
    </location>
</feature>
<keyword evidence="1" id="KW-0472">Membrane</keyword>
<dbReference type="Pfam" id="PF23494">
    <property type="entry name" value="bPH_10"/>
    <property type="match status" value="1"/>
</dbReference>
<protein>
    <submittedName>
        <fullName evidence="4">ABC transporter permease</fullName>
    </submittedName>
</protein>
<evidence type="ECO:0000259" key="3">
    <source>
        <dbReference type="Pfam" id="PF23494"/>
    </source>
</evidence>
<feature type="transmembrane region" description="Helical" evidence="1">
    <location>
        <begin position="68"/>
        <end position="89"/>
    </location>
</feature>
<sequence length="234" mass="25458">MSKQQNSRTDVPVVVAEPAWAFVLIGGVFALVGAGIGLGIKFLAKWFVTLPWAPMQGPAELLTSIPEPGLSIGLAALGAVLGLVAGALARHDALSVSVSPAQVVLERKGKSREFERETVALVFRDGKQLILLGRRSEELVREGCDLNAQALADAFTSRGYTWADSDPYQNEYRRWVPDTPGLPEGANAVLKARSQALAKKGGSEEAQELREELSRLGVVVRDNDKRQFWRLVQR</sequence>
<feature type="transmembrane region" description="Helical" evidence="1">
    <location>
        <begin position="21"/>
        <end position="48"/>
    </location>
</feature>
<reference evidence="4 5" key="1">
    <citation type="submission" date="2019-10" db="EMBL/GenBank/DDBJ databases">
        <title>Streptomyces sp. strain GY16 isolated from leaves of Broussonetia papyrifera.</title>
        <authorList>
            <person name="Mo P."/>
        </authorList>
    </citation>
    <scope>NUCLEOTIDE SEQUENCE [LARGE SCALE GENOMIC DNA]</scope>
    <source>
        <strain evidence="4 5">GY16</strain>
    </source>
</reference>
<accession>A0A5P8K8S8</accession>
<evidence type="ECO:0000256" key="1">
    <source>
        <dbReference type="SAM" id="Phobius"/>
    </source>
</evidence>
<name>A0A5P8K8S8_9ACTN</name>